<organism evidence="3 4">
    <name type="scientific">Symbiodinium natans</name>
    <dbReference type="NCBI Taxonomy" id="878477"/>
    <lineage>
        <taxon>Eukaryota</taxon>
        <taxon>Sar</taxon>
        <taxon>Alveolata</taxon>
        <taxon>Dinophyceae</taxon>
        <taxon>Suessiales</taxon>
        <taxon>Symbiodiniaceae</taxon>
        <taxon>Symbiodinium</taxon>
    </lineage>
</organism>
<feature type="region of interest" description="Disordered" evidence="2">
    <location>
        <begin position="263"/>
        <end position="283"/>
    </location>
</feature>
<feature type="compositionally biased region" description="Basic and acidic residues" evidence="2">
    <location>
        <begin position="547"/>
        <end position="557"/>
    </location>
</feature>
<dbReference type="OrthoDB" id="10659940at2759"/>
<comment type="caution">
    <text evidence="3">The sequence shown here is derived from an EMBL/GenBank/DDBJ whole genome shotgun (WGS) entry which is preliminary data.</text>
</comment>
<dbReference type="PROSITE" id="PS50330">
    <property type="entry name" value="UIM"/>
    <property type="match status" value="1"/>
</dbReference>
<name>A0A812S5C3_9DINO</name>
<dbReference type="EMBL" id="CAJNDS010002406">
    <property type="protein sequence ID" value="CAE7462420.1"/>
    <property type="molecule type" value="Genomic_DNA"/>
</dbReference>
<feature type="region of interest" description="Disordered" evidence="2">
    <location>
        <begin position="1"/>
        <end position="44"/>
    </location>
</feature>
<dbReference type="Proteomes" id="UP000604046">
    <property type="component" value="Unassembled WGS sequence"/>
</dbReference>
<gene>
    <name evidence="3" type="ORF">SNAT2548_LOCUS25745</name>
</gene>
<protein>
    <submittedName>
        <fullName evidence="3">Uncharacterized protein</fullName>
    </submittedName>
</protein>
<feature type="compositionally biased region" description="Polar residues" evidence="2">
    <location>
        <begin position="521"/>
        <end position="530"/>
    </location>
</feature>
<feature type="compositionally biased region" description="Polar residues" evidence="2">
    <location>
        <begin position="575"/>
        <end position="587"/>
    </location>
</feature>
<accession>A0A812S5C3</accession>
<reference evidence="3" key="1">
    <citation type="submission" date="2021-02" db="EMBL/GenBank/DDBJ databases">
        <authorList>
            <person name="Dougan E. K."/>
            <person name="Rhodes N."/>
            <person name="Thang M."/>
            <person name="Chan C."/>
        </authorList>
    </citation>
    <scope>NUCLEOTIDE SEQUENCE</scope>
</reference>
<feature type="coiled-coil region" evidence="1">
    <location>
        <begin position="178"/>
        <end position="209"/>
    </location>
</feature>
<keyword evidence="4" id="KW-1185">Reference proteome</keyword>
<feature type="region of interest" description="Disordered" evidence="2">
    <location>
        <begin position="382"/>
        <end position="667"/>
    </location>
</feature>
<sequence>MAAVDREMPSVEEDAPPLPPPVHAPASEELSPPRTESFASAPSQPASSLVRRALQPECSVDFPQITEICERLELQPAEIRTTVAVLSKALRDRRQPLQVKLKALTIAHEMLYNPQVVEVFAEAEGLREALEALRQVRSGELGAAMDENVRMLATEIEGRCFEGKQSAHGWSSFAKAMSSDLEKARKAARKNFQHLSQKAEKHMEKAERVFERGATMLMQEAENMLSGPPQNPTVRGTDKQPALTTEDEQLQWALRQSLKEAKRQKASGYSKASKLEPPSVEDLPPEVVQADSRATAIEEALGAQLAAEDADAKETAQLSAKLEDAMKKAQTLATLLSKAEYELTGLKQHRELLEDQVLRAHSEESQLQQLRRRLTELEAQASATSSSAACVREPEVEQPAVSAETLEEPSSSTVMDAPESIEATLDPSPIEAASFASVPSATKDEAEKESERQQQEADMTASPACPAEVREIQEAPKQKDSAEEPRQEDSACRDDGEAEEKLDQGRSMSDSEMRLPETDSTEGANVSHQETPLCAERSAVDASQAQDHTEPSAKSTEDEATAVPQEQHSAHEESANPSAEIVQQEQQEAGVDGLPSETKPDAMDGEEASTAPSNEQPSDGAPGSAGASTPEMVDLDKKLEPDGDTPARPSSSAPGESVDIIPEASQT</sequence>
<evidence type="ECO:0000256" key="2">
    <source>
        <dbReference type="SAM" id="MobiDB-lite"/>
    </source>
</evidence>
<feature type="compositionally biased region" description="Basic and acidic residues" evidence="2">
    <location>
        <begin position="468"/>
        <end position="517"/>
    </location>
</feature>
<dbReference type="InterPro" id="IPR003903">
    <property type="entry name" value="UIM_dom"/>
</dbReference>
<proteinExistence type="predicted"/>
<keyword evidence="1" id="KW-0175">Coiled coil</keyword>
<evidence type="ECO:0000313" key="3">
    <source>
        <dbReference type="EMBL" id="CAE7462420.1"/>
    </source>
</evidence>
<dbReference type="SMART" id="SM00726">
    <property type="entry name" value="UIM"/>
    <property type="match status" value="1"/>
</dbReference>
<evidence type="ECO:0000313" key="4">
    <source>
        <dbReference type="Proteomes" id="UP000604046"/>
    </source>
</evidence>
<dbReference type="AlphaFoldDB" id="A0A812S5C3"/>
<feature type="compositionally biased region" description="Basic and acidic residues" evidence="2">
    <location>
        <begin position="442"/>
        <end position="455"/>
    </location>
</feature>
<evidence type="ECO:0000256" key="1">
    <source>
        <dbReference type="SAM" id="Coils"/>
    </source>
</evidence>